<name>A0A0P1F2K9_9RHOB</name>
<dbReference type="AlphaFoldDB" id="A0A0P1F2K9"/>
<gene>
    <name evidence="1" type="ORF">THS5294_03231</name>
</gene>
<dbReference type="EMBL" id="CYRX01000033">
    <property type="protein sequence ID" value="CUH61918.1"/>
    <property type="molecule type" value="Genomic_DNA"/>
</dbReference>
<organism evidence="1 2">
    <name type="scientific">Thalassobacter stenotrophicus</name>
    <dbReference type="NCBI Taxonomy" id="266809"/>
    <lineage>
        <taxon>Bacteria</taxon>
        <taxon>Pseudomonadati</taxon>
        <taxon>Pseudomonadota</taxon>
        <taxon>Alphaproteobacteria</taxon>
        <taxon>Rhodobacterales</taxon>
        <taxon>Roseobacteraceae</taxon>
        <taxon>Thalassobacter</taxon>
    </lineage>
</organism>
<sequence>MFMGGSPLNEPENSSERLTKRLSRYTVRWVSDLKRLFPRWTIPMRVLSEMHHGGH</sequence>
<reference evidence="1 2" key="1">
    <citation type="submission" date="2015-09" db="EMBL/GenBank/DDBJ databases">
        <authorList>
            <consortium name="Swine Surveillance"/>
        </authorList>
    </citation>
    <scope>NUCLEOTIDE SEQUENCE [LARGE SCALE GENOMIC DNA]</scope>
    <source>
        <strain evidence="1 2">CECT 5294</strain>
    </source>
</reference>
<proteinExistence type="predicted"/>
<evidence type="ECO:0000313" key="1">
    <source>
        <dbReference type="EMBL" id="CUH61918.1"/>
    </source>
</evidence>
<evidence type="ECO:0000313" key="2">
    <source>
        <dbReference type="Proteomes" id="UP000051298"/>
    </source>
</evidence>
<protein>
    <submittedName>
        <fullName evidence="1">Uncharacterized protein</fullName>
    </submittedName>
</protein>
<accession>A0A0P1F2K9</accession>
<dbReference type="Proteomes" id="UP000051298">
    <property type="component" value="Unassembled WGS sequence"/>
</dbReference>